<sequence length="87" mass="10228">MIKNSEKSLRYCLFMSSISYLEIALALPPILFHCLGRRKLCCCTNLMHFFFVFHAGLLLVLLRKGNDSNKDSYYYFTRFIWSVVDFG</sequence>
<accession>A0A0A9DTI3</accession>
<name>A0A0A9DTI3_ARUDO</name>
<evidence type="ECO:0000313" key="2">
    <source>
        <dbReference type="EMBL" id="JAD90003.1"/>
    </source>
</evidence>
<dbReference type="EMBL" id="GBRH01207892">
    <property type="protein sequence ID" value="JAD90003.1"/>
    <property type="molecule type" value="Transcribed_RNA"/>
</dbReference>
<keyword evidence="1" id="KW-1133">Transmembrane helix</keyword>
<feature type="transmembrane region" description="Helical" evidence="1">
    <location>
        <begin position="12"/>
        <end position="32"/>
    </location>
</feature>
<keyword evidence="1" id="KW-0472">Membrane</keyword>
<proteinExistence type="predicted"/>
<evidence type="ECO:0000256" key="1">
    <source>
        <dbReference type="SAM" id="Phobius"/>
    </source>
</evidence>
<dbReference type="AlphaFoldDB" id="A0A0A9DTI3"/>
<organism evidence="2">
    <name type="scientific">Arundo donax</name>
    <name type="common">Giant reed</name>
    <name type="synonym">Donax arundinaceus</name>
    <dbReference type="NCBI Taxonomy" id="35708"/>
    <lineage>
        <taxon>Eukaryota</taxon>
        <taxon>Viridiplantae</taxon>
        <taxon>Streptophyta</taxon>
        <taxon>Embryophyta</taxon>
        <taxon>Tracheophyta</taxon>
        <taxon>Spermatophyta</taxon>
        <taxon>Magnoliopsida</taxon>
        <taxon>Liliopsida</taxon>
        <taxon>Poales</taxon>
        <taxon>Poaceae</taxon>
        <taxon>PACMAD clade</taxon>
        <taxon>Arundinoideae</taxon>
        <taxon>Arundineae</taxon>
        <taxon>Arundo</taxon>
    </lineage>
</organism>
<protein>
    <submittedName>
        <fullName evidence="2">Uncharacterized protein</fullName>
    </submittedName>
</protein>
<reference evidence="2" key="1">
    <citation type="submission" date="2014-09" db="EMBL/GenBank/DDBJ databases">
        <authorList>
            <person name="Magalhaes I.L.F."/>
            <person name="Oliveira U."/>
            <person name="Santos F.R."/>
            <person name="Vidigal T.H.D.A."/>
            <person name="Brescovit A.D."/>
            <person name="Santos A.J."/>
        </authorList>
    </citation>
    <scope>NUCLEOTIDE SEQUENCE</scope>
    <source>
        <tissue evidence="2">Shoot tissue taken approximately 20 cm above the soil surface</tissue>
    </source>
</reference>
<reference evidence="2" key="2">
    <citation type="journal article" date="2015" name="Data Brief">
        <title>Shoot transcriptome of the giant reed, Arundo donax.</title>
        <authorList>
            <person name="Barrero R.A."/>
            <person name="Guerrero F.D."/>
            <person name="Moolhuijzen P."/>
            <person name="Goolsby J.A."/>
            <person name="Tidwell J."/>
            <person name="Bellgard S.E."/>
            <person name="Bellgard M.I."/>
        </authorList>
    </citation>
    <scope>NUCLEOTIDE SEQUENCE</scope>
    <source>
        <tissue evidence="2">Shoot tissue taken approximately 20 cm above the soil surface</tissue>
    </source>
</reference>
<feature type="transmembrane region" description="Helical" evidence="1">
    <location>
        <begin position="44"/>
        <end position="62"/>
    </location>
</feature>
<keyword evidence="1" id="KW-0812">Transmembrane</keyword>